<name>A0ABN1VB60_9PSEU</name>
<evidence type="ECO:0000256" key="1">
    <source>
        <dbReference type="SAM" id="Phobius"/>
    </source>
</evidence>
<evidence type="ECO:0000313" key="2">
    <source>
        <dbReference type="EMBL" id="GAA1199490.1"/>
    </source>
</evidence>
<feature type="transmembrane region" description="Helical" evidence="1">
    <location>
        <begin position="20"/>
        <end position="36"/>
    </location>
</feature>
<gene>
    <name evidence="2" type="ORF">GCM10009675_14140</name>
</gene>
<protein>
    <submittedName>
        <fullName evidence="2">Uncharacterized protein</fullName>
    </submittedName>
</protein>
<keyword evidence="1" id="KW-0812">Transmembrane</keyword>
<reference evidence="2 3" key="1">
    <citation type="journal article" date="2019" name="Int. J. Syst. Evol. Microbiol.">
        <title>The Global Catalogue of Microorganisms (GCM) 10K type strain sequencing project: providing services to taxonomists for standard genome sequencing and annotation.</title>
        <authorList>
            <consortium name="The Broad Institute Genomics Platform"/>
            <consortium name="The Broad Institute Genome Sequencing Center for Infectious Disease"/>
            <person name="Wu L."/>
            <person name="Ma J."/>
        </authorList>
    </citation>
    <scope>NUCLEOTIDE SEQUENCE [LARGE SCALE GENOMIC DNA]</scope>
    <source>
        <strain evidence="2 3">JCM 13022</strain>
    </source>
</reference>
<keyword evidence="1" id="KW-1133">Transmembrane helix</keyword>
<keyword evidence="3" id="KW-1185">Reference proteome</keyword>
<dbReference type="RefSeq" id="WP_253856731.1">
    <property type="nucleotide sequence ID" value="NZ_BAAALM010000005.1"/>
</dbReference>
<dbReference type="Proteomes" id="UP001500467">
    <property type="component" value="Unassembled WGS sequence"/>
</dbReference>
<sequence>MKIAETLQTIASVLGSDQGMLVMLVLSVLAIAAPFADRHLIRRNRLSYRVLYNSKLGVSPDLDDGDVFGEIPPDADAGCTSSPTR</sequence>
<comment type="caution">
    <text evidence="2">The sequence shown here is derived from an EMBL/GenBank/DDBJ whole genome shotgun (WGS) entry which is preliminary data.</text>
</comment>
<evidence type="ECO:0000313" key="3">
    <source>
        <dbReference type="Proteomes" id="UP001500467"/>
    </source>
</evidence>
<proteinExistence type="predicted"/>
<organism evidence="2 3">
    <name type="scientific">Prauserella alba</name>
    <dbReference type="NCBI Taxonomy" id="176898"/>
    <lineage>
        <taxon>Bacteria</taxon>
        <taxon>Bacillati</taxon>
        <taxon>Actinomycetota</taxon>
        <taxon>Actinomycetes</taxon>
        <taxon>Pseudonocardiales</taxon>
        <taxon>Pseudonocardiaceae</taxon>
        <taxon>Prauserella</taxon>
    </lineage>
</organism>
<keyword evidence="1" id="KW-0472">Membrane</keyword>
<dbReference type="EMBL" id="BAAALM010000005">
    <property type="protein sequence ID" value="GAA1199490.1"/>
    <property type="molecule type" value="Genomic_DNA"/>
</dbReference>
<accession>A0ABN1VB60</accession>